<proteinExistence type="predicted"/>
<dbReference type="GO" id="GO:0009451">
    <property type="term" value="P:RNA modification"/>
    <property type="evidence" value="ECO:0007669"/>
    <property type="project" value="InterPro"/>
</dbReference>
<accession>A0A835VIC7</accession>
<protein>
    <recommendedName>
        <fullName evidence="5">Pentatricopeptide repeat-containing protein</fullName>
    </recommendedName>
</protein>
<dbReference type="InterPro" id="IPR011990">
    <property type="entry name" value="TPR-like_helical_dom_sf"/>
</dbReference>
<dbReference type="InterPro" id="IPR046960">
    <property type="entry name" value="PPR_At4g14850-like_plant"/>
</dbReference>
<dbReference type="EMBL" id="JADCNM010000001">
    <property type="protein sequence ID" value="KAG0499987.1"/>
    <property type="molecule type" value="Genomic_DNA"/>
</dbReference>
<comment type="caution">
    <text evidence="3">The sequence shown here is derived from an EMBL/GenBank/DDBJ whole genome shotgun (WGS) entry which is preliminary data.</text>
</comment>
<evidence type="ECO:0000313" key="4">
    <source>
        <dbReference type="Proteomes" id="UP000639772"/>
    </source>
</evidence>
<dbReference type="GO" id="GO:0003723">
    <property type="term" value="F:RNA binding"/>
    <property type="evidence" value="ECO:0007669"/>
    <property type="project" value="InterPro"/>
</dbReference>
<evidence type="ECO:0000256" key="1">
    <source>
        <dbReference type="ARBA" id="ARBA00022737"/>
    </source>
</evidence>
<keyword evidence="1" id="KW-0677">Repeat</keyword>
<dbReference type="Pfam" id="PF01535">
    <property type="entry name" value="PPR"/>
    <property type="match status" value="3"/>
</dbReference>
<dbReference type="Gene3D" id="1.25.40.10">
    <property type="entry name" value="Tetratricopeptide repeat domain"/>
    <property type="match status" value="2"/>
</dbReference>
<dbReference type="OrthoDB" id="185373at2759"/>
<sequence>MAFSTHFRALVCSNNITTAMIVHCKLIFSGLLPDVINSNHLMSMYAKRGLLHHARCLFDQMPHWNVVSCSILINAYAKIGSPMKAIDCFRSMVSNGLEPNGFPYVGILSACGSLGAVNSSKEIHGRIYRFEHVSNSYLNNSLVNSYSKCGLVSSARKVFDEMRQPNLISWSSMIAGYSHSGEHAEALAIFSWA</sequence>
<dbReference type="Proteomes" id="UP000639772">
    <property type="component" value="Chromosome 1"/>
</dbReference>
<dbReference type="AlphaFoldDB" id="A0A835VIC7"/>
<dbReference type="NCBIfam" id="TIGR00756">
    <property type="entry name" value="PPR"/>
    <property type="match status" value="3"/>
</dbReference>
<name>A0A835VIC7_VANPL</name>
<dbReference type="PANTHER" id="PTHR47926">
    <property type="entry name" value="PENTATRICOPEPTIDE REPEAT-CONTAINING PROTEIN"/>
    <property type="match status" value="1"/>
</dbReference>
<dbReference type="PROSITE" id="PS51375">
    <property type="entry name" value="PPR"/>
    <property type="match status" value="2"/>
</dbReference>
<reference evidence="3 4" key="1">
    <citation type="journal article" date="2020" name="Nat. Food">
        <title>A phased Vanilla planifolia genome enables genetic improvement of flavour and production.</title>
        <authorList>
            <person name="Hasing T."/>
            <person name="Tang H."/>
            <person name="Brym M."/>
            <person name="Khazi F."/>
            <person name="Huang T."/>
            <person name="Chambers A.H."/>
        </authorList>
    </citation>
    <scope>NUCLEOTIDE SEQUENCE [LARGE SCALE GENOMIC DNA]</scope>
    <source>
        <tissue evidence="3">Leaf</tissue>
    </source>
</reference>
<evidence type="ECO:0000256" key="2">
    <source>
        <dbReference type="PROSITE-ProRule" id="PRU00708"/>
    </source>
</evidence>
<organism evidence="3 4">
    <name type="scientific">Vanilla planifolia</name>
    <name type="common">Vanilla</name>
    <dbReference type="NCBI Taxonomy" id="51239"/>
    <lineage>
        <taxon>Eukaryota</taxon>
        <taxon>Viridiplantae</taxon>
        <taxon>Streptophyta</taxon>
        <taxon>Embryophyta</taxon>
        <taxon>Tracheophyta</taxon>
        <taxon>Spermatophyta</taxon>
        <taxon>Magnoliopsida</taxon>
        <taxon>Liliopsida</taxon>
        <taxon>Asparagales</taxon>
        <taxon>Orchidaceae</taxon>
        <taxon>Vanilloideae</taxon>
        <taxon>Vanilleae</taxon>
        <taxon>Vanilla</taxon>
    </lineage>
</organism>
<evidence type="ECO:0008006" key="5">
    <source>
        <dbReference type="Google" id="ProtNLM"/>
    </source>
</evidence>
<dbReference type="Pfam" id="PF13041">
    <property type="entry name" value="PPR_2"/>
    <property type="match status" value="1"/>
</dbReference>
<evidence type="ECO:0000313" key="3">
    <source>
        <dbReference type="EMBL" id="KAG0499987.1"/>
    </source>
</evidence>
<gene>
    <name evidence="3" type="ORF">HPP92_000059</name>
</gene>
<dbReference type="InterPro" id="IPR002885">
    <property type="entry name" value="PPR_rpt"/>
</dbReference>
<feature type="repeat" description="PPR" evidence="2">
    <location>
        <begin position="65"/>
        <end position="99"/>
    </location>
</feature>
<feature type="repeat" description="PPR" evidence="2">
    <location>
        <begin position="135"/>
        <end position="169"/>
    </location>
</feature>